<dbReference type="Pfam" id="PF08378">
    <property type="entry name" value="NERD"/>
    <property type="match status" value="1"/>
</dbReference>
<protein>
    <submittedName>
        <fullName evidence="2">NERD domain-containing protein</fullName>
    </submittedName>
</protein>
<sequence>MAYQSRGDLLIKKQRTIPLRAQILRAMKRRVHPNHDKYEDLLMELGIKEAGIYGEQSLDYYLKLLPETDTPYYIFHDLRLPYRDSHFQIDTLILFSNFCLLLEVKYLRGIIYFDPKNNQLIQEVEDKPLKALQDPILQVSNQCFKLTSWLKHKNLPKAPCEKLVVLTNPKVIVKVLSSPSIVEKHVIKSPALSEKVIPLYKRNSTHYYDKKTLNKISRLLIKDHTPLQSSPIEQYKVRPIDIRTGVFCPNCSPHVVMGKIHGKWKCTTCSLISGDAYVETLKDYALLISSEITMRELKRFLRIEDKYIIRRLLKKLEIKGEGNTKSRTYNLTPLLIKT</sequence>
<comment type="caution">
    <text evidence="2">The sequence shown here is derived from an EMBL/GenBank/DDBJ whole genome shotgun (WGS) entry which is preliminary data.</text>
</comment>
<gene>
    <name evidence="2" type="ORF">FZC76_09430</name>
</gene>
<reference evidence="2 3" key="1">
    <citation type="submission" date="2019-08" db="EMBL/GenBank/DDBJ databases">
        <title>Bacillus genomes from the desert of Cuatro Cienegas, Coahuila.</title>
        <authorList>
            <person name="Olmedo-Alvarez G."/>
        </authorList>
    </citation>
    <scope>NUCLEOTIDE SEQUENCE [LARGE SCALE GENOMIC DNA]</scope>
    <source>
        <strain evidence="2 3">CH28_1T</strain>
    </source>
</reference>
<evidence type="ECO:0000313" key="3">
    <source>
        <dbReference type="Proteomes" id="UP000322524"/>
    </source>
</evidence>
<dbReference type="STRING" id="79883.GCA_001636495_01503"/>
<dbReference type="Proteomes" id="UP000322524">
    <property type="component" value="Unassembled WGS sequence"/>
</dbReference>
<evidence type="ECO:0000259" key="1">
    <source>
        <dbReference type="PROSITE" id="PS50965"/>
    </source>
</evidence>
<evidence type="ECO:0000313" key="2">
    <source>
        <dbReference type="EMBL" id="TYS69136.1"/>
    </source>
</evidence>
<accession>A0A5D4T4M6</accession>
<dbReference type="OrthoDB" id="569879at2"/>
<dbReference type="AlphaFoldDB" id="A0A5D4T4M6"/>
<dbReference type="InterPro" id="IPR011528">
    <property type="entry name" value="NERD"/>
</dbReference>
<name>A0A5D4T4M6_9BACI</name>
<dbReference type="PROSITE" id="PS50965">
    <property type="entry name" value="NERD"/>
    <property type="match status" value="1"/>
</dbReference>
<proteinExistence type="predicted"/>
<organism evidence="2 3">
    <name type="scientific">Sutcliffiella horikoshii</name>
    <dbReference type="NCBI Taxonomy" id="79883"/>
    <lineage>
        <taxon>Bacteria</taxon>
        <taxon>Bacillati</taxon>
        <taxon>Bacillota</taxon>
        <taxon>Bacilli</taxon>
        <taxon>Bacillales</taxon>
        <taxon>Bacillaceae</taxon>
        <taxon>Sutcliffiella</taxon>
    </lineage>
</organism>
<dbReference type="EMBL" id="VTEV01000003">
    <property type="protein sequence ID" value="TYS69136.1"/>
    <property type="molecule type" value="Genomic_DNA"/>
</dbReference>
<feature type="domain" description="NERD" evidence="1">
    <location>
        <begin position="50"/>
        <end position="173"/>
    </location>
</feature>